<sequence length="113" mass="12997">MIQFISNVFVSLQDIGYQHQALSRELRMMSAQRNDRCLVENQCRAFLMQAIEHLCLRSPEDHPASSQSVASTGDLDIDEIKRHLIPVNYDMMKRSTSYYNGMRAQIHLQPAQG</sequence>
<organism evidence="1">
    <name type="scientific">Aspergillus niger</name>
    <dbReference type="NCBI Taxonomy" id="5061"/>
    <lineage>
        <taxon>Eukaryota</taxon>
        <taxon>Fungi</taxon>
        <taxon>Dikarya</taxon>
        <taxon>Ascomycota</taxon>
        <taxon>Pezizomycotina</taxon>
        <taxon>Eurotiomycetes</taxon>
        <taxon>Eurotiomycetidae</taxon>
        <taxon>Eurotiales</taxon>
        <taxon>Aspergillaceae</taxon>
        <taxon>Aspergillus</taxon>
        <taxon>Aspergillus subgen. Circumdati</taxon>
    </lineage>
</organism>
<reference evidence="1" key="2">
    <citation type="submission" date="2025-08" db="UniProtKB">
        <authorList>
            <consortium name="RefSeq"/>
        </authorList>
    </citation>
    <scope>IDENTIFICATION</scope>
</reference>
<proteinExistence type="predicted"/>
<dbReference type="AlphaFoldDB" id="A0AAJ8BU38"/>
<dbReference type="KEGG" id="ang:An08g00650"/>
<dbReference type="RefSeq" id="XP_059603879.1">
    <property type="nucleotide sequence ID" value="XM_059748798.1"/>
</dbReference>
<gene>
    <name evidence="1" type="ORF">An08g00650</name>
</gene>
<dbReference type="GeneID" id="84591574"/>
<reference evidence="1" key="1">
    <citation type="submission" date="2025-02" db="EMBL/GenBank/DDBJ databases">
        <authorList>
            <consortium name="NCBI Genome Project"/>
        </authorList>
    </citation>
    <scope>NUCLEOTIDE SEQUENCE</scope>
</reference>
<name>A0AAJ8BU38_ASPNG</name>
<dbReference type="VEuPathDB" id="FungiDB:An08g00650"/>
<protein>
    <submittedName>
        <fullName evidence="1">Uncharacterized protein</fullName>
    </submittedName>
</protein>
<accession>A0AAJ8BU38</accession>
<evidence type="ECO:0000313" key="1">
    <source>
        <dbReference type="RefSeq" id="XP_059603879.1"/>
    </source>
</evidence>